<protein>
    <submittedName>
        <fullName evidence="2">FHA domain-containing protein</fullName>
    </submittedName>
</protein>
<dbReference type="PROSITE" id="PS50006">
    <property type="entry name" value="FHA_DOMAIN"/>
    <property type="match status" value="1"/>
</dbReference>
<dbReference type="Pfam" id="PF00498">
    <property type="entry name" value="FHA"/>
    <property type="match status" value="1"/>
</dbReference>
<dbReference type="CDD" id="cd00060">
    <property type="entry name" value="FHA"/>
    <property type="match status" value="1"/>
</dbReference>
<proteinExistence type="predicted"/>
<organism evidence="2 3">
    <name type="scientific">Bilifractor porci</name>
    <dbReference type="NCBI Taxonomy" id="2606636"/>
    <lineage>
        <taxon>Bacteria</taxon>
        <taxon>Bacillati</taxon>
        <taxon>Bacillota</taxon>
        <taxon>Clostridia</taxon>
        <taxon>Lachnospirales</taxon>
        <taxon>Lachnospiraceae</taxon>
        <taxon>Bilifractor</taxon>
    </lineage>
</organism>
<evidence type="ECO:0000259" key="1">
    <source>
        <dbReference type="PROSITE" id="PS50006"/>
    </source>
</evidence>
<keyword evidence="3" id="KW-1185">Reference proteome</keyword>
<comment type="caution">
    <text evidence="2">The sequence shown here is derived from an EMBL/GenBank/DDBJ whole genome shotgun (WGS) entry which is preliminary data.</text>
</comment>
<dbReference type="SMART" id="SM00240">
    <property type="entry name" value="FHA"/>
    <property type="match status" value="1"/>
</dbReference>
<evidence type="ECO:0000313" key="2">
    <source>
        <dbReference type="EMBL" id="MST82024.1"/>
    </source>
</evidence>
<sequence>MRDFLLESEEQLDQEAFAYLKEEGLSAGLLPCSYAHYNDRIKLGFFPDGLEEFSKASADMSVEEVCAVARAVLDRIQNLEKNGVISPENVVWDVDSIYLDPQRRVFLIALPAVLPPDQQNSRIYQRRVYALMEDIFSRTEGGEAVNRQISYQKEKNFGSWDSLKEAIERRMPEEDEMLCLKSVNTPKELLFRVDHEAFLIGSDPVEANGLIEGSESVSPVHAKIGWNEINFYVCDLGSDLGTYVNDQKITPNTEVPIGSGTVLRFGDCTFTVE</sequence>
<dbReference type="Proteomes" id="UP000466864">
    <property type="component" value="Unassembled WGS sequence"/>
</dbReference>
<accession>A0A7X2P868</accession>
<name>A0A7X2P868_9FIRM</name>
<reference evidence="2 3" key="1">
    <citation type="submission" date="2019-08" db="EMBL/GenBank/DDBJ databases">
        <title>In-depth cultivation of the pig gut microbiome towards novel bacterial diversity and tailored functional studies.</title>
        <authorList>
            <person name="Wylensek D."/>
            <person name="Hitch T.C.A."/>
            <person name="Clavel T."/>
        </authorList>
    </citation>
    <scope>NUCLEOTIDE SEQUENCE [LARGE SCALE GENOMIC DNA]</scope>
    <source>
        <strain evidence="2 3">Oil+RF-744-WCA-WT-13</strain>
    </source>
</reference>
<gene>
    <name evidence="2" type="ORF">FYJ60_06825</name>
</gene>
<evidence type="ECO:0000313" key="3">
    <source>
        <dbReference type="Proteomes" id="UP000466864"/>
    </source>
</evidence>
<dbReference type="AlphaFoldDB" id="A0A7X2P868"/>
<dbReference type="InterPro" id="IPR000253">
    <property type="entry name" value="FHA_dom"/>
</dbReference>
<dbReference type="EMBL" id="VUMV01000004">
    <property type="protein sequence ID" value="MST82024.1"/>
    <property type="molecule type" value="Genomic_DNA"/>
</dbReference>
<feature type="domain" description="FHA" evidence="1">
    <location>
        <begin position="198"/>
        <end position="249"/>
    </location>
</feature>
<dbReference type="Gene3D" id="2.60.200.20">
    <property type="match status" value="1"/>
</dbReference>
<dbReference type="InterPro" id="IPR008984">
    <property type="entry name" value="SMAD_FHA_dom_sf"/>
</dbReference>
<dbReference type="InterPro" id="IPR050923">
    <property type="entry name" value="Cell_Proc_Reg/RNA_Proc"/>
</dbReference>
<dbReference type="SUPFAM" id="SSF49879">
    <property type="entry name" value="SMAD/FHA domain"/>
    <property type="match status" value="1"/>
</dbReference>
<dbReference type="PANTHER" id="PTHR23308">
    <property type="entry name" value="NUCLEAR INHIBITOR OF PROTEIN PHOSPHATASE-1"/>
    <property type="match status" value="1"/>
</dbReference>
<dbReference type="RefSeq" id="WP_154457940.1">
    <property type="nucleotide sequence ID" value="NZ_VUMV01000004.1"/>
</dbReference>